<dbReference type="InterPro" id="IPR038726">
    <property type="entry name" value="PDDEXK_AddAB-type"/>
</dbReference>
<dbReference type="EC" id="5.6.2.4" evidence="13"/>
<evidence type="ECO:0000256" key="8">
    <source>
        <dbReference type="ARBA" id="ARBA00022840"/>
    </source>
</evidence>
<dbReference type="SUPFAM" id="SSF52540">
    <property type="entry name" value="P-loop containing nucleoside triphosphate hydrolases"/>
    <property type="match status" value="1"/>
</dbReference>
<dbReference type="InterPro" id="IPR011604">
    <property type="entry name" value="PDDEXK-like_dom_sf"/>
</dbReference>
<dbReference type="InterPro" id="IPR013986">
    <property type="entry name" value="DExx_box_DNA_helicase_dom_sf"/>
</dbReference>
<evidence type="ECO:0000256" key="12">
    <source>
        <dbReference type="ARBA" id="ARBA00034617"/>
    </source>
</evidence>
<evidence type="ECO:0000256" key="15">
    <source>
        <dbReference type="PROSITE-ProRule" id="PRU00560"/>
    </source>
</evidence>
<evidence type="ECO:0000313" key="19">
    <source>
        <dbReference type="Proteomes" id="UP000033949"/>
    </source>
</evidence>
<dbReference type="GO" id="GO:0004527">
    <property type="term" value="F:exonuclease activity"/>
    <property type="evidence" value="ECO:0007669"/>
    <property type="project" value="UniProtKB-KW"/>
</dbReference>
<dbReference type="EMBL" id="LCCC01000003">
    <property type="protein sequence ID" value="KKS24577.1"/>
    <property type="molecule type" value="Genomic_DNA"/>
</dbReference>
<feature type="domain" description="UvrD-like helicase C-terminal" evidence="17">
    <location>
        <begin position="320"/>
        <end position="589"/>
    </location>
</feature>
<evidence type="ECO:0000259" key="16">
    <source>
        <dbReference type="PROSITE" id="PS51198"/>
    </source>
</evidence>
<gene>
    <name evidence="18" type="ORF">UU82_C0003G0009</name>
</gene>
<keyword evidence="11" id="KW-0413">Isomerase</keyword>
<keyword evidence="5 15" id="KW-0378">Hydrolase</keyword>
<evidence type="ECO:0000313" key="18">
    <source>
        <dbReference type="EMBL" id="KKS24577.1"/>
    </source>
</evidence>
<comment type="caution">
    <text evidence="18">The sequence shown here is derived from an EMBL/GenBank/DDBJ whole genome shotgun (WGS) entry which is preliminary data.</text>
</comment>
<proteinExistence type="inferred from homology"/>
<dbReference type="Gene3D" id="1.10.486.10">
    <property type="entry name" value="PCRA, domain 4"/>
    <property type="match status" value="1"/>
</dbReference>
<evidence type="ECO:0000256" key="4">
    <source>
        <dbReference type="ARBA" id="ARBA00022763"/>
    </source>
</evidence>
<keyword evidence="9" id="KW-0238">DNA-binding</keyword>
<reference evidence="18 19" key="1">
    <citation type="journal article" date="2015" name="Nature">
        <title>rRNA introns, odd ribosomes, and small enigmatic genomes across a large radiation of phyla.</title>
        <authorList>
            <person name="Brown C.T."/>
            <person name="Hug L.A."/>
            <person name="Thomas B.C."/>
            <person name="Sharon I."/>
            <person name="Castelle C.J."/>
            <person name="Singh A."/>
            <person name="Wilkins M.J."/>
            <person name="Williams K.H."/>
            <person name="Banfield J.F."/>
        </authorList>
    </citation>
    <scope>NUCLEOTIDE SEQUENCE [LARGE SCALE GENOMIC DNA]</scope>
</reference>
<dbReference type="GO" id="GO:0005524">
    <property type="term" value="F:ATP binding"/>
    <property type="evidence" value="ECO:0007669"/>
    <property type="project" value="UniProtKB-UniRule"/>
</dbReference>
<dbReference type="InterPro" id="IPR014017">
    <property type="entry name" value="DNA_helicase_UvrD-like_C"/>
</dbReference>
<dbReference type="Gene3D" id="1.10.10.160">
    <property type="match status" value="1"/>
</dbReference>
<feature type="domain" description="UvrD-like helicase ATP-binding" evidence="16">
    <location>
        <begin position="14"/>
        <end position="321"/>
    </location>
</feature>
<dbReference type="Pfam" id="PF13361">
    <property type="entry name" value="UvrD_C"/>
    <property type="match status" value="1"/>
</dbReference>
<evidence type="ECO:0000256" key="11">
    <source>
        <dbReference type="ARBA" id="ARBA00023235"/>
    </source>
</evidence>
<keyword evidence="8 15" id="KW-0067">ATP-binding</keyword>
<evidence type="ECO:0000256" key="7">
    <source>
        <dbReference type="ARBA" id="ARBA00022839"/>
    </source>
</evidence>
<dbReference type="PANTHER" id="PTHR11070:SF2">
    <property type="entry name" value="ATP-DEPENDENT DNA HELICASE SRS2"/>
    <property type="match status" value="1"/>
</dbReference>
<dbReference type="Pfam" id="PF12705">
    <property type="entry name" value="PDDEXK_1"/>
    <property type="match status" value="1"/>
</dbReference>
<keyword evidence="2" id="KW-0540">Nuclease</keyword>
<evidence type="ECO:0000259" key="17">
    <source>
        <dbReference type="PROSITE" id="PS51217"/>
    </source>
</evidence>
<accession>A0A0G0XJH1</accession>
<comment type="catalytic activity">
    <reaction evidence="14">
        <text>ATP + H2O = ADP + phosphate + H(+)</text>
        <dbReference type="Rhea" id="RHEA:13065"/>
        <dbReference type="ChEBI" id="CHEBI:15377"/>
        <dbReference type="ChEBI" id="CHEBI:15378"/>
        <dbReference type="ChEBI" id="CHEBI:30616"/>
        <dbReference type="ChEBI" id="CHEBI:43474"/>
        <dbReference type="ChEBI" id="CHEBI:456216"/>
        <dbReference type="EC" id="5.6.2.4"/>
    </reaction>
</comment>
<evidence type="ECO:0000256" key="13">
    <source>
        <dbReference type="ARBA" id="ARBA00034808"/>
    </source>
</evidence>
<keyword evidence="4" id="KW-0227">DNA damage</keyword>
<evidence type="ECO:0000256" key="9">
    <source>
        <dbReference type="ARBA" id="ARBA00023125"/>
    </source>
</evidence>
<dbReference type="PROSITE" id="PS51198">
    <property type="entry name" value="UVRD_HELICASE_ATP_BIND"/>
    <property type="match status" value="1"/>
</dbReference>
<dbReference type="AlphaFoldDB" id="A0A0G0XJH1"/>
<dbReference type="InterPro" id="IPR014016">
    <property type="entry name" value="UvrD-like_ATP-bd"/>
</dbReference>
<evidence type="ECO:0000256" key="14">
    <source>
        <dbReference type="ARBA" id="ARBA00048988"/>
    </source>
</evidence>
<protein>
    <recommendedName>
        <fullName evidence="13">DNA 3'-5' helicase</fullName>
        <ecNumber evidence="13">5.6.2.4</ecNumber>
    </recommendedName>
</protein>
<sequence>MSMGDSDVFGEKYKNLNKAQKEAVDTIDGPVMVVAGPGTGKTQILALRIANILQKTDIKADGILCLTFTNSGVDAMKERLNRYIGKSGEKVNIFTFHSFGMKIIEEHFKVLRLTAAPKLLEDTDRAIFFDQILRDNDWEYLRPRGNPMRYFQDLKSLISLLKRGRITLKEFSKSIDKEVADLGESKFKKDAKRSESLERTKEVIIFIDLYEKKKKEKNVLDYDDILESLLKIVEVSNEAASLIRERYLYILIDEHQDSSRVQNEFLTSVWAAVERPDIFVVGDDRQLIYGFSGASIEYFAGFKKTFPDAKLITLVDNYRSTQVILDASHALLQSVLSDQKLKSQNKEKHIIRLFEADNPEEEIYAALIDIKEKIKKGINSNDCAILVPKNRQVRRALELLHEGGVPVGTLEALSLFDQEETQALIRVLKIINNGDITSLALSFFDKISGIEPLSAHAFIVSQNMREFSFEKISEKVPTLFSADNNVEKWIRELIKWKDDSKDNDLKSLIQIIGQELFENENREKKIISGKEILDTVLGLLIREEEKNPNITFTQFVSYLEKLEFYNEHIPILTTSSEGVKVLTMHSSKGLEFDYVWIAHMDEKSLVGGRHMGFTLSESIAEGVEERDIDAIKRKLYVAITRAKRFCTLSYSKESLKGGSQELARVIADLPPQVFKKEKAQALKKKIHKNTNLSHLAKLVKDKYKDRYVSVSLLNNFFECPWKWYFENLLQLPKDKIEVLEFGIAVHASIDRILKMKNIPTPGEVEDIVTEEVLKREFEDSRERMRIGKEILSVVLSWTENRLKEIKFSRKTEESIAIKDNDYPHLKIYGKIDLIENLNGKEVRVTDFKTGGVRKKFEIEKLDEEGRMSGNLRQLAMYSFLINQSPEWKVSVSESRLEFLEAKDEKESFYERIITEKEIRLLKKDIADYDESVKNGRWLERECRYNSYGKNTECEYCRMAEIYKKK</sequence>
<dbReference type="Gene3D" id="3.40.50.300">
    <property type="entry name" value="P-loop containing nucleotide triphosphate hydrolases"/>
    <property type="match status" value="2"/>
</dbReference>
<evidence type="ECO:0000256" key="3">
    <source>
        <dbReference type="ARBA" id="ARBA00022741"/>
    </source>
</evidence>
<dbReference type="GO" id="GO:0000725">
    <property type="term" value="P:recombinational repair"/>
    <property type="evidence" value="ECO:0007669"/>
    <property type="project" value="TreeGrafter"/>
</dbReference>
<dbReference type="Pfam" id="PF00580">
    <property type="entry name" value="UvrD-helicase"/>
    <property type="match status" value="1"/>
</dbReference>
<dbReference type="InterPro" id="IPR000212">
    <property type="entry name" value="DNA_helicase_UvrD/REP"/>
</dbReference>
<evidence type="ECO:0000256" key="5">
    <source>
        <dbReference type="ARBA" id="ARBA00022801"/>
    </source>
</evidence>
<dbReference type="InterPro" id="IPR027417">
    <property type="entry name" value="P-loop_NTPase"/>
</dbReference>
<dbReference type="PROSITE" id="PS51217">
    <property type="entry name" value="UVRD_HELICASE_CTER"/>
    <property type="match status" value="1"/>
</dbReference>
<dbReference type="Gene3D" id="3.90.320.10">
    <property type="match status" value="1"/>
</dbReference>
<keyword evidence="10" id="KW-0234">DNA repair</keyword>
<evidence type="ECO:0000256" key="10">
    <source>
        <dbReference type="ARBA" id="ARBA00023204"/>
    </source>
</evidence>
<feature type="binding site" evidence="15">
    <location>
        <begin position="35"/>
        <end position="42"/>
    </location>
    <ligand>
        <name>ATP</name>
        <dbReference type="ChEBI" id="CHEBI:30616"/>
    </ligand>
</feature>
<dbReference type="CDD" id="cd17932">
    <property type="entry name" value="DEXQc_UvrD"/>
    <property type="match status" value="1"/>
</dbReference>
<dbReference type="GO" id="GO:0043138">
    <property type="term" value="F:3'-5' DNA helicase activity"/>
    <property type="evidence" value="ECO:0007669"/>
    <property type="project" value="UniProtKB-EC"/>
</dbReference>
<comment type="similarity">
    <text evidence="1">Belongs to the helicase family. UvrD subfamily.</text>
</comment>
<name>A0A0G0XJH1_9BACT</name>
<evidence type="ECO:0000256" key="2">
    <source>
        <dbReference type="ARBA" id="ARBA00022722"/>
    </source>
</evidence>
<dbReference type="GO" id="GO:0003677">
    <property type="term" value="F:DNA binding"/>
    <property type="evidence" value="ECO:0007669"/>
    <property type="project" value="UniProtKB-KW"/>
</dbReference>
<organism evidence="18 19">
    <name type="scientific">Candidatus Nomurabacteria bacterium GW2011_GWC2_41_8</name>
    <dbReference type="NCBI Taxonomy" id="1618755"/>
    <lineage>
        <taxon>Bacteria</taxon>
        <taxon>Candidatus Nomuraibacteriota</taxon>
    </lineage>
</organism>
<comment type="catalytic activity">
    <reaction evidence="12">
        <text>Couples ATP hydrolysis with the unwinding of duplex DNA by translocating in the 3'-5' direction.</text>
        <dbReference type="EC" id="5.6.2.4"/>
    </reaction>
</comment>
<dbReference type="PANTHER" id="PTHR11070">
    <property type="entry name" value="UVRD / RECB / PCRA DNA HELICASE FAMILY MEMBER"/>
    <property type="match status" value="1"/>
</dbReference>
<evidence type="ECO:0000256" key="1">
    <source>
        <dbReference type="ARBA" id="ARBA00009922"/>
    </source>
</evidence>
<dbReference type="Proteomes" id="UP000033949">
    <property type="component" value="Unassembled WGS sequence"/>
</dbReference>
<keyword evidence="6 15" id="KW-0347">Helicase</keyword>
<keyword evidence="3 15" id="KW-0547">Nucleotide-binding</keyword>
<keyword evidence="7" id="KW-0269">Exonuclease</keyword>
<evidence type="ECO:0000256" key="6">
    <source>
        <dbReference type="ARBA" id="ARBA00022806"/>
    </source>
</evidence>